<dbReference type="GO" id="GO:0005737">
    <property type="term" value="C:cytoplasm"/>
    <property type="evidence" value="ECO:0007669"/>
    <property type="project" value="TreeGrafter"/>
</dbReference>
<protein>
    <submittedName>
        <fullName evidence="3">Disabled homolog 1-like</fullName>
    </submittedName>
</protein>
<dbReference type="AlphaFoldDB" id="A0A8C5FYW8"/>
<name>A0A8C5FYW8_GOUWI</name>
<reference evidence="3" key="1">
    <citation type="submission" date="2020-06" db="EMBL/GenBank/DDBJ databases">
        <authorList>
            <consortium name="Wellcome Sanger Institute Data Sharing"/>
        </authorList>
    </citation>
    <scope>NUCLEOTIDE SEQUENCE [LARGE SCALE GENOMIC DNA]</scope>
</reference>
<dbReference type="Proteomes" id="UP000694680">
    <property type="component" value="Chromosome 4"/>
</dbReference>
<dbReference type="SMART" id="SM00462">
    <property type="entry name" value="PTB"/>
    <property type="match status" value="1"/>
</dbReference>
<reference evidence="3" key="3">
    <citation type="submission" date="2025-09" db="UniProtKB">
        <authorList>
            <consortium name="Ensembl"/>
        </authorList>
    </citation>
    <scope>IDENTIFICATION</scope>
</reference>
<dbReference type="Ensembl" id="ENSGWIT00000002574.1">
    <property type="protein sequence ID" value="ENSGWIP00000002372.1"/>
    <property type="gene ID" value="ENSGWIG00000001303.1"/>
</dbReference>
<feature type="region of interest" description="Disordered" evidence="1">
    <location>
        <begin position="180"/>
        <end position="209"/>
    </location>
</feature>
<evidence type="ECO:0000313" key="4">
    <source>
        <dbReference type="Proteomes" id="UP000694680"/>
    </source>
</evidence>
<dbReference type="PANTHER" id="PTHR47695:SF3">
    <property type="entry name" value="PID DOMAIN-CONTAINING PROTEIN"/>
    <property type="match status" value="1"/>
</dbReference>
<dbReference type="SUPFAM" id="SSF50729">
    <property type="entry name" value="PH domain-like"/>
    <property type="match status" value="1"/>
</dbReference>
<dbReference type="OrthoDB" id="10069833at2759"/>
<feature type="compositionally biased region" description="Polar residues" evidence="1">
    <location>
        <begin position="333"/>
        <end position="346"/>
    </location>
</feature>
<dbReference type="InterPro" id="IPR011993">
    <property type="entry name" value="PH-like_dom_sf"/>
</dbReference>
<dbReference type="GeneID" id="114462588"/>
<gene>
    <name evidence="3" type="primary">LOC114462588</name>
</gene>
<feature type="region of interest" description="Disordered" evidence="1">
    <location>
        <begin position="225"/>
        <end position="249"/>
    </location>
</feature>
<dbReference type="Gene3D" id="2.30.29.30">
    <property type="entry name" value="Pleckstrin-homology domain (PH domain)/Phosphotyrosine-binding domain (PTB)"/>
    <property type="match status" value="1"/>
</dbReference>
<evidence type="ECO:0000256" key="1">
    <source>
        <dbReference type="SAM" id="MobiDB-lite"/>
    </source>
</evidence>
<dbReference type="InterPro" id="IPR006020">
    <property type="entry name" value="PTB/PI_dom"/>
</dbReference>
<dbReference type="InterPro" id="IPR048559">
    <property type="entry name" value="DAB1/2_SBM"/>
</dbReference>
<organism evidence="3 4">
    <name type="scientific">Gouania willdenowi</name>
    <name type="common">Blunt-snouted clingfish</name>
    <name type="synonym">Lepadogaster willdenowi</name>
    <dbReference type="NCBI Taxonomy" id="441366"/>
    <lineage>
        <taxon>Eukaryota</taxon>
        <taxon>Metazoa</taxon>
        <taxon>Chordata</taxon>
        <taxon>Craniata</taxon>
        <taxon>Vertebrata</taxon>
        <taxon>Euteleostomi</taxon>
        <taxon>Actinopterygii</taxon>
        <taxon>Neopterygii</taxon>
        <taxon>Teleostei</taxon>
        <taxon>Neoteleostei</taxon>
        <taxon>Acanthomorphata</taxon>
        <taxon>Ovalentaria</taxon>
        <taxon>Blenniimorphae</taxon>
        <taxon>Blenniiformes</taxon>
        <taxon>Gobiesocoidei</taxon>
        <taxon>Gobiesocidae</taxon>
        <taxon>Gobiesocinae</taxon>
        <taxon>Gouania</taxon>
    </lineage>
</organism>
<dbReference type="RefSeq" id="XP_028301332.1">
    <property type="nucleotide sequence ID" value="XM_028445531.1"/>
</dbReference>
<dbReference type="PROSITE" id="PS01179">
    <property type="entry name" value="PID"/>
    <property type="match status" value="1"/>
</dbReference>
<evidence type="ECO:0000259" key="2">
    <source>
        <dbReference type="PROSITE" id="PS01179"/>
    </source>
</evidence>
<proteinExistence type="predicted"/>
<accession>A0A8C5FYW8</accession>
<feature type="compositionally biased region" description="Low complexity" evidence="1">
    <location>
        <begin position="318"/>
        <end position="327"/>
    </location>
</feature>
<sequence length="346" mass="37766">MEQTDGDCPALSQAAVTTWLPSNTQGTSRFHGDGVRYKAKLIGLDAVPEAQGEKMCYDSMMKLKGFEEAARRQGRHKKRVWLKICSRSLKIVDERTGAVLHDQDKSRLSSLTKDETDLRALAYIYHHEDRYILFYIRMANLADPVFLDIKEMCQSENEEAPQKPSETPAQSISLLPLNLSSASTEECTSPEGVFSPRPDTSAGQSNPTSHNELMAVFSIPLEDPLTPSQAFGASPPEPPQPPQPEQHKPMLSTSQILSMFPPDSLHWGQMMGPYGNQWAGPAQAPWPNMPSNMPVWGTPGGPSEYVMGSQPGFGGVAVGSTASGSFPNPNPPGSVQNSNQNFDPLL</sequence>
<feature type="domain" description="PID" evidence="2">
    <location>
        <begin position="32"/>
        <end position="154"/>
    </location>
</feature>
<reference evidence="3" key="2">
    <citation type="submission" date="2025-08" db="UniProtKB">
        <authorList>
            <consortium name="Ensembl"/>
        </authorList>
    </citation>
    <scope>IDENTIFICATION</scope>
</reference>
<evidence type="ECO:0000313" key="3">
    <source>
        <dbReference type="Ensembl" id="ENSGWIP00000002372.1"/>
    </source>
</evidence>
<feature type="region of interest" description="Disordered" evidence="1">
    <location>
        <begin position="316"/>
        <end position="346"/>
    </location>
</feature>
<keyword evidence="4" id="KW-1185">Reference proteome</keyword>
<dbReference type="Pfam" id="PF21792">
    <property type="entry name" value="DAB2_SBM"/>
    <property type="match status" value="1"/>
</dbReference>
<feature type="compositionally biased region" description="Pro residues" evidence="1">
    <location>
        <begin position="235"/>
        <end position="244"/>
    </location>
</feature>
<dbReference type="PANTHER" id="PTHR47695">
    <property type="entry name" value="PID DOMAIN-CONTAINING PROTEIN"/>
    <property type="match status" value="1"/>
</dbReference>